<protein>
    <recommendedName>
        <fullName evidence="1">N-acetyltransferase domain-containing protein</fullName>
    </recommendedName>
</protein>
<dbReference type="Gene3D" id="3.40.630.30">
    <property type="match status" value="1"/>
</dbReference>
<organism evidence="2 3">
    <name type="scientific">Candidatus Lokiarchaeum ossiferum</name>
    <dbReference type="NCBI Taxonomy" id="2951803"/>
    <lineage>
        <taxon>Archaea</taxon>
        <taxon>Promethearchaeati</taxon>
        <taxon>Promethearchaeota</taxon>
        <taxon>Promethearchaeia</taxon>
        <taxon>Promethearchaeales</taxon>
        <taxon>Promethearchaeaceae</taxon>
        <taxon>Candidatus Lokiarchaeum</taxon>
    </lineage>
</organism>
<dbReference type="Pfam" id="PF13302">
    <property type="entry name" value="Acetyltransf_3"/>
    <property type="match status" value="1"/>
</dbReference>
<dbReference type="InterPro" id="IPR000182">
    <property type="entry name" value="GNAT_dom"/>
</dbReference>
<proteinExistence type="predicted"/>
<sequence>MSQNLPEGFLIGKKIELRPMTKEIFKNLHPWMNDHRSRRLARHVLPVLEETTAHWIQEGKSAPSGVVMGIWTKFSQDSPSINIGFVSIFEIDWINRHGELGINLPNPTCWGQGYGQEAVNLMCQFSFSELNLEKVMAHVLEINIGSQKCMEKNNFHKDGTLRNHQFIDGKYENMTIFSILQHEFKPLEP</sequence>
<evidence type="ECO:0000313" key="2">
    <source>
        <dbReference type="EMBL" id="UYP47698.1"/>
    </source>
</evidence>
<dbReference type="Proteomes" id="UP001208689">
    <property type="component" value="Chromosome"/>
</dbReference>
<accession>A0ABY6HVZ4</accession>
<keyword evidence="3" id="KW-1185">Reference proteome</keyword>
<evidence type="ECO:0000313" key="3">
    <source>
        <dbReference type="Proteomes" id="UP001208689"/>
    </source>
</evidence>
<dbReference type="PROSITE" id="PS51186">
    <property type="entry name" value="GNAT"/>
    <property type="match status" value="1"/>
</dbReference>
<feature type="domain" description="N-acetyltransferase" evidence="1">
    <location>
        <begin position="15"/>
        <end position="177"/>
    </location>
</feature>
<dbReference type="EMBL" id="CP104013">
    <property type="protein sequence ID" value="UYP47698.1"/>
    <property type="molecule type" value="Genomic_DNA"/>
</dbReference>
<reference evidence="2" key="1">
    <citation type="submission" date="2022-09" db="EMBL/GenBank/DDBJ databases">
        <title>Actin cytoskeleton and complex cell architecture in an #Asgard archaeon.</title>
        <authorList>
            <person name="Ponce Toledo R.I."/>
            <person name="Schleper C."/>
            <person name="Rodrigues Oliveira T."/>
            <person name="Wollweber F."/>
            <person name="Xu J."/>
            <person name="Rittmann S."/>
            <person name="Klingl A."/>
            <person name="Pilhofer M."/>
        </authorList>
    </citation>
    <scope>NUCLEOTIDE SEQUENCE</scope>
    <source>
        <strain evidence="2">B-35</strain>
    </source>
</reference>
<name>A0ABY6HVZ4_9ARCH</name>
<evidence type="ECO:0000259" key="1">
    <source>
        <dbReference type="PROSITE" id="PS51186"/>
    </source>
</evidence>
<gene>
    <name evidence="2" type="ORF">NEF87_003983</name>
</gene>
<dbReference type="SUPFAM" id="SSF55729">
    <property type="entry name" value="Acyl-CoA N-acyltransferases (Nat)"/>
    <property type="match status" value="1"/>
</dbReference>
<dbReference type="InterPro" id="IPR016181">
    <property type="entry name" value="Acyl_CoA_acyltransferase"/>
</dbReference>
<dbReference type="PANTHER" id="PTHR43415">
    <property type="entry name" value="SPERMIDINE N(1)-ACETYLTRANSFERASE"/>
    <property type="match status" value="1"/>
</dbReference>
<dbReference type="PANTHER" id="PTHR43415:SF3">
    <property type="entry name" value="GNAT-FAMILY ACETYLTRANSFERASE"/>
    <property type="match status" value="1"/>
</dbReference>